<gene>
    <name evidence="12" type="ordered locus">Daud_0275</name>
</gene>
<keyword evidence="6 10" id="KW-0067">ATP-binding</keyword>
<dbReference type="CDD" id="cd03225">
    <property type="entry name" value="ABC_cobalt_CbiO_domain1"/>
    <property type="match status" value="1"/>
</dbReference>
<evidence type="ECO:0000256" key="9">
    <source>
        <dbReference type="ARBA" id="ARBA00025157"/>
    </source>
</evidence>
<keyword evidence="7" id="KW-1278">Translocase</keyword>
<dbReference type="KEGG" id="dau:Daud_0275"/>
<dbReference type="InterPro" id="IPR017871">
    <property type="entry name" value="ABC_transporter-like_CS"/>
</dbReference>
<evidence type="ECO:0000256" key="3">
    <source>
        <dbReference type="ARBA" id="ARBA00022448"/>
    </source>
</evidence>
<dbReference type="NCBIfam" id="TIGR01166">
    <property type="entry name" value="cbiO"/>
    <property type="match status" value="1"/>
</dbReference>
<evidence type="ECO:0000256" key="5">
    <source>
        <dbReference type="ARBA" id="ARBA00022741"/>
    </source>
</evidence>
<evidence type="ECO:0000259" key="11">
    <source>
        <dbReference type="PROSITE" id="PS50893"/>
    </source>
</evidence>
<comment type="function">
    <text evidence="10">Part of an ABC transporter complex. Responsible for energy coupling to the transport system.</text>
</comment>
<dbReference type="GO" id="GO:0005524">
    <property type="term" value="F:ATP binding"/>
    <property type="evidence" value="ECO:0007669"/>
    <property type="project" value="UniProtKB-UniRule"/>
</dbReference>
<evidence type="ECO:0000256" key="2">
    <source>
        <dbReference type="ARBA" id="ARBA00005417"/>
    </source>
</evidence>
<protein>
    <recommendedName>
        <fullName evidence="10">ABC transporter ATP-binding protein</fullName>
    </recommendedName>
</protein>
<name>B1I144_DESAP</name>
<dbReference type="eggNOG" id="COG1122">
    <property type="taxonomic scope" value="Bacteria"/>
</dbReference>
<dbReference type="Proteomes" id="UP000008544">
    <property type="component" value="Chromosome"/>
</dbReference>
<comment type="function">
    <text evidence="9">Probably part of an ABC transporter complex. Responsible for energy coupling to the transport system.</text>
</comment>
<sequence length="270" mass="29246">MNAFEVADLYYTYPDGTPALQGVSLEAPAGSRTALLGANGSGKSTLLLHLNGLLSARRGSVRVFGREVGPDNLREIRRRVGLVFQNPDDQLFSTSVAEDVAFGPRNLGLNPGEVRRRVMWALDTVGITALARRPPHHLSLGQKKRAAIAGVLAMEPDLLVLDEPTAGLDPSGVRQLMELLAVFHAQGRTIVLATHDVDLAYAWADRVAVLADGRLAAAGPAALLEDEDLILSADLELPVLLRVFRNTGVKPRDPVEANAWIRRHCRTYVD</sequence>
<dbReference type="EMBL" id="CP000860">
    <property type="protein sequence ID" value="ACA58836.1"/>
    <property type="molecule type" value="Genomic_DNA"/>
</dbReference>
<dbReference type="Pfam" id="PF00005">
    <property type="entry name" value="ABC_tran"/>
    <property type="match status" value="1"/>
</dbReference>
<dbReference type="HOGENOM" id="CLU_000604_1_22_9"/>
<reference evidence="13" key="1">
    <citation type="submission" date="2007-10" db="EMBL/GenBank/DDBJ databases">
        <title>Complete sequence of chromosome of Desulforudis audaxviator MP104C.</title>
        <authorList>
            <person name="Copeland A."/>
            <person name="Lucas S."/>
            <person name="Lapidus A."/>
            <person name="Barry K."/>
            <person name="Glavina del Rio T."/>
            <person name="Dalin E."/>
            <person name="Tice H."/>
            <person name="Bruce D."/>
            <person name="Pitluck S."/>
            <person name="Lowry S.R."/>
            <person name="Larimer F."/>
            <person name="Land M.L."/>
            <person name="Hauser L."/>
            <person name="Kyrpides N."/>
            <person name="Ivanova N.N."/>
            <person name="Richardson P."/>
        </authorList>
    </citation>
    <scope>NUCLEOTIDE SEQUENCE [LARGE SCALE GENOMIC DNA]</scope>
    <source>
        <strain evidence="13">MP104C</strain>
    </source>
</reference>
<evidence type="ECO:0000256" key="8">
    <source>
        <dbReference type="ARBA" id="ARBA00023136"/>
    </source>
</evidence>
<dbReference type="InterPro" id="IPR015856">
    <property type="entry name" value="ABC_transpr_CbiO/EcfA_su"/>
</dbReference>
<evidence type="ECO:0000256" key="6">
    <source>
        <dbReference type="ARBA" id="ARBA00022840"/>
    </source>
</evidence>
<reference evidence="12 13" key="2">
    <citation type="journal article" date="2008" name="Science">
        <title>Environmental genomics reveals a single-species ecosystem deep within Earth.</title>
        <authorList>
            <person name="Chivian D."/>
            <person name="Brodie E.L."/>
            <person name="Alm E.J."/>
            <person name="Culley D.E."/>
            <person name="Dehal P.S."/>
            <person name="Desantis T.Z."/>
            <person name="Gihring T.M."/>
            <person name="Lapidus A."/>
            <person name="Lin L.H."/>
            <person name="Lowry S.R."/>
            <person name="Moser D.P."/>
            <person name="Richardson P.M."/>
            <person name="Southam G."/>
            <person name="Wanger G."/>
            <person name="Pratt L.M."/>
            <person name="Andersen G.L."/>
            <person name="Hazen T.C."/>
            <person name="Brockman F.J."/>
            <person name="Arkin A.P."/>
            <person name="Onstott T.C."/>
        </authorList>
    </citation>
    <scope>NUCLEOTIDE SEQUENCE [LARGE SCALE GENOMIC DNA]</scope>
    <source>
        <strain evidence="12 13">MP104C</strain>
    </source>
</reference>
<dbReference type="GO" id="GO:0006824">
    <property type="term" value="P:cobalt ion transport"/>
    <property type="evidence" value="ECO:0007669"/>
    <property type="project" value="InterPro"/>
</dbReference>
<comment type="subcellular location">
    <subcellularLocation>
        <location evidence="1 10">Cell membrane</location>
        <topology evidence="1 10">Peripheral membrane protein</topology>
    </subcellularLocation>
</comment>
<evidence type="ECO:0000256" key="7">
    <source>
        <dbReference type="ARBA" id="ARBA00022967"/>
    </source>
</evidence>
<dbReference type="InterPro" id="IPR027417">
    <property type="entry name" value="P-loop_NTPase"/>
</dbReference>
<dbReference type="GO" id="GO:0043190">
    <property type="term" value="C:ATP-binding cassette (ABC) transporter complex"/>
    <property type="evidence" value="ECO:0007669"/>
    <property type="project" value="TreeGrafter"/>
</dbReference>
<dbReference type="GO" id="GO:0016887">
    <property type="term" value="F:ATP hydrolysis activity"/>
    <property type="evidence" value="ECO:0007669"/>
    <property type="project" value="InterPro"/>
</dbReference>
<dbReference type="Gene3D" id="3.40.50.300">
    <property type="entry name" value="P-loop containing nucleotide triphosphate hydrolases"/>
    <property type="match status" value="1"/>
</dbReference>
<dbReference type="SUPFAM" id="SSF52540">
    <property type="entry name" value="P-loop containing nucleoside triphosphate hydrolases"/>
    <property type="match status" value="1"/>
</dbReference>
<accession>B1I144</accession>
<dbReference type="PANTHER" id="PTHR43553:SF24">
    <property type="entry name" value="ENERGY-COUPLING FACTOR TRANSPORTER ATP-BINDING PROTEIN ECFA1"/>
    <property type="match status" value="1"/>
</dbReference>
<comment type="similarity">
    <text evidence="2 10">Belongs to the ABC transporter superfamily.</text>
</comment>
<dbReference type="STRING" id="477974.Daud_0275"/>
<dbReference type="InterPro" id="IPR003439">
    <property type="entry name" value="ABC_transporter-like_ATP-bd"/>
</dbReference>
<dbReference type="InterPro" id="IPR003593">
    <property type="entry name" value="AAA+_ATPase"/>
</dbReference>
<dbReference type="PROSITE" id="PS50893">
    <property type="entry name" value="ABC_TRANSPORTER_2"/>
    <property type="match status" value="1"/>
</dbReference>
<dbReference type="PROSITE" id="PS00211">
    <property type="entry name" value="ABC_TRANSPORTER_1"/>
    <property type="match status" value="1"/>
</dbReference>
<keyword evidence="4 10" id="KW-1003">Cell membrane</keyword>
<organism evidence="12 13">
    <name type="scientific">Desulforudis audaxviator (strain MP104C)</name>
    <dbReference type="NCBI Taxonomy" id="477974"/>
    <lineage>
        <taxon>Bacteria</taxon>
        <taxon>Bacillati</taxon>
        <taxon>Bacillota</taxon>
        <taxon>Clostridia</taxon>
        <taxon>Thermoanaerobacterales</taxon>
        <taxon>Candidatus Desulforudaceae</taxon>
        <taxon>Candidatus Desulforudis</taxon>
    </lineage>
</organism>
<evidence type="ECO:0000256" key="4">
    <source>
        <dbReference type="ARBA" id="ARBA00022475"/>
    </source>
</evidence>
<dbReference type="SMART" id="SM00382">
    <property type="entry name" value="AAA"/>
    <property type="match status" value="1"/>
</dbReference>
<evidence type="ECO:0000256" key="10">
    <source>
        <dbReference type="RuleBase" id="RU364103"/>
    </source>
</evidence>
<dbReference type="PANTHER" id="PTHR43553">
    <property type="entry name" value="HEAVY METAL TRANSPORTER"/>
    <property type="match status" value="1"/>
</dbReference>
<dbReference type="AlphaFoldDB" id="B1I144"/>
<dbReference type="FunFam" id="3.40.50.300:FF:000224">
    <property type="entry name" value="Energy-coupling factor transporter ATP-binding protein EcfA"/>
    <property type="match status" value="1"/>
</dbReference>
<proteinExistence type="inferred from homology"/>
<dbReference type="GO" id="GO:0042626">
    <property type="term" value="F:ATPase-coupled transmembrane transporter activity"/>
    <property type="evidence" value="ECO:0007669"/>
    <property type="project" value="TreeGrafter"/>
</dbReference>
<keyword evidence="13" id="KW-1185">Reference proteome</keyword>
<evidence type="ECO:0000313" key="12">
    <source>
        <dbReference type="EMBL" id="ACA58836.1"/>
    </source>
</evidence>
<dbReference type="InterPro" id="IPR050095">
    <property type="entry name" value="ECF_ABC_transporter_ATP-bd"/>
</dbReference>
<feature type="domain" description="ABC transporter" evidence="11">
    <location>
        <begin position="4"/>
        <end position="237"/>
    </location>
</feature>
<keyword evidence="5 10" id="KW-0547">Nucleotide-binding</keyword>
<evidence type="ECO:0000313" key="13">
    <source>
        <dbReference type="Proteomes" id="UP000008544"/>
    </source>
</evidence>
<evidence type="ECO:0000256" key="1">
    <source>
        <dbReference type="ARBA" id="ARBA00004202"/>
    </source>
</evidence>
<dbReference type="OrthoDB" id="9784332at2"/>
<keyword evidence="3 10" id="KW-0813">Transport</keyword>
<dbReference type="RefSeq" id="WP_012301428.1">
    <property type="nucleotide sequence ID" value="NC_010424.1"/>
</dbReference>
<keyword evidence="8 10" id="KW-0472">Membrane</keyword>
<dbReference type="InterPro" id="IPR005876">
    <property type="entry name" value="Co_trans_ATP-bd"/>
</dbReference>